<comment type="caution">
    <text evidence="2">The sequence shown here is derived from an EMBL/GenBank/DDBJ whole genome shotgun (WGS) entry which is preliminary data.</text>
</comment>
<name>I3D8U4_9PAST</name>
<protein>
    <submittedName>
        <fullName evidence="2">Uncharacterized protein</fullName>
    </submittedName>
</protein>
<dbReference type="PATRIC" id="fig|1095749.3.peg.1720"/>
<reference evidence="2 3" key="1">
    <citation type="submission" date="2012-03" db="EMBL/GenBank/DDBJ databases">
        <authorList>
            <person name="Harkins D.M."/>
            <person name="Madupu R."/>
            <person name="Durkin A.S."/>
            <person name="Torralba M."/>
            <person name="Methe B."/>
            <person name="Sutton G.G."/>
            <person name="Nelson K.E."/>
        </authorList>
    </citation>
    <scope>NUCLEOTIDE SEQUENCE [LARGE SCALE GENOMIC DNA]</scope>
    <source>
        <strain evidence="2 3">CCUG 2042</strain>
    </source>
</reference>
<sequence length="105" mass="12230">MTVIKLPAKRLADLEDKIAQLEQHIEELNGRYEACLNLIDYIATKLPDEARMSIYEMVKSLTDFHATHPTLLDTADYRGVAYLQTFREFEGRFFWSVYSPPETEV</sequence>
<keyword evidence="1" id="KW-0175">Coiled coil</keyword>
<proteinExistence type="predicted"/>
<dbReference type="EMBL" id="AJSX01000040">
    <property type="protein sequence ID" value="EIJ68137.1"/>
    <property type="molecule type" value="Genomic_DNA"/>
</dbReference>
<evidence type="ECO:0000256" key="1">
    <source>
        <dbReference type="SAM" id="Coils"/>
    </source>
</evidence>
<dbReference type="Proteomes" id="UP000006457">
    <property type="component" value="Unassembled WGS sequence"/>
</dbReference>
<dbReference type="RefSeq" id="WP_005761359.1">
    <property type="nucleotide sequence ID" value="NZ_AJSX01000040.1"/>
</dbReference>
<dbReference type="AlphaFoldDB" id="I3D8U4"/>
<evidence type="ECO:0000313" key="2">
    <source>
        <dbReference type="EMBL" id="EIJ68137.1"/>
    </source>
</evidence>
<evidence type="ECO:0000313" key="3">
    <source>
        <dbReference type="Proteomes" id="UP000006457"/>
    </source>
</evidence>
<feature type="coiled-coil region" evidence="1">
    <location>
        <begin position="11"/>
        <end position="38"/>
    </location>
</feature>
<accession>I3D8U4</accession>
<gene>
    <name evidence="2" type="ORF">HMPREF1052_1244</name>
</gene>
<keyword evidence="3" id="KW-1185">Reference proteome</keyword>
<dbReference type="OrthoDB" id="9973914at2"/>
<dbReference type="eggNOG" id="ENOG5031KEV">
    <property type="taxonomic scope" value="Bacteria"/>
</dbReference>
<organism evidence="2 3">
    <name type="scientific">Pasteurella bettyae CCUG 2042</name>
    <dbReference type="NCBI Taxonomy" id="1095749"/>
    <lineage>
        <taxon>Bacteria</taxon>
        <taxon>Pseudomonadati</taxon>
        <taxon>Pseudomonadota</taxon>
        <taxon>Gammaproteobacteria</taxon>
        <taxon>Pasteurellales</taxon>
        <taxon>Pasteurellaceae</taxon>
        <taxon>Pasteurella</taxon>
    </lineage>
</organism>